<evidence type="ECO:0000313" key="1">
    <source>
        <dbReference type="EMBL" id="CAI9756484.1"/>
    </source>
</evidence>
<organism evidence="1 2">
    <name type="scientific">Fraxinus pennsylvanica</name>
    <dbReference type="NCBI Taxonomy" id="56036"/>
    <lineage>
        <taxon>Eukaryota</taxon>
        <taxon>Viridiplantae</taxon>
        <taxon>Streptophyta</taxon>
        <taxon>Embryophyta</taxon>
        <taxon>Tracheophyta</taxon>
        <taxon>Spermatophyta</taxon>
        <taxon>Magnoliopsida</taxon>
        <taxon>eudicotyledons</taxon>
        <taxon>Gunneridae</taxon>
        <taxon>Pentapetalae</taxon>
        <taxon>asterids</taxon>
        <taxon>lamiids</taxon>
        <taxon>Lamiales</taxon>
        <taxon>Oleaceae</taxon>
        <taxon>Oleeae</taxon>
        <taxon>Fraxinus</taxon>
    </lineage>
</organism>
<dbReference type="AlphaFoldDB" id="A0AAD1YTR0"/>
<keyword evidence="2" id="KW-1185">Reference proteome</keyword>
<reference evidence="1" key="1">
    <citation type="submission" date="2023-05" db="EMBL/GenBank/DDBJ databases">
        <authorList>
            <person name="Huff M."/>
        </authorList>
    </citation>
    <scope>NUCLEOTIDE SEQUENCE</scope>
</reference>
<name>A0AAD1YTR0_9LAMI</name>
<dbReference type="Proteomes" id="UP000834106">
    <property type="component" value="Chromosome 2"/>
</dbReference>
<proteinExistence type="predicted"/>
<gene>
    <name evidence="1" type="ORF">FPE_LOCUS3914</name>
</gene>
<dbReference type="PANTHER" id="PTHR35295">
    <property type="entry name" value="DNA LIGASE-LIKE PROTEIN"/>
    <property type="match status" value="1"/>
</dbReference>
<dbReference type="PANTHER" id="PTHR35295:SF1">
    <property type="entry name" value="DNA LIGASE-LIKE PROTEIN"/>
    <property type="match status" value="1"/>
</dbReference>
<sequence length="120" mass="13776">MCALKQLRRRSKRTLSSSSGFSMLNCQANLCQCESSLKNETSKFQAVHHSFCKLKSFTSAGFERRKEKIMLSEHEKQNAAKIAKLDESMKKTKKDDKTFSILRDSGFISGKRLRRRLPAQ</sequence>
<protein>
    <submittedName>
        <fullName evidence="1">Uncharacterized protein</fullName>
    </submittedName>
</protein>
<accession>A0AAD1YTR0</accession>
<evidence type="ECO:0000313" key="2">
    <source>
        <dbReference type="Proteomes" id="UP000834106"/>
    </source>
</evidence>
<dbReference type="EMBL" id="OU503037">
    <property type="protein sequence ID" value="CAI9756484.1"/>
    <property type="molecule type" value="Genomic_DNA"/>
</dbReference>